<dbReference type="PANTHER" id="PTHR31917">
    <property type="entry name" value="AGENET DOMAIN-CONTAINING PROTEIN-RELATED"/>
    <property type="match status" value="1"/>
</dbReference>
<dbReference type="PANTHER" id="PTHR31917:SF80">
    <property type="entry name" value="AGENET DOMAIN-CONTAINING PROTEIN-RELATED"/>
    <property type="match status" value="1"/>
</dbReference>
<proteinExistence type="predicted"/>
<gene>
    <name evidence="2" type="ORF">O6P43_003711</name>
</gene>
<evidence type="ECO:0000313" key="2">
    <source>
        <dbReference type="EMBL" id="KAJ7980434.1"/>
    </source>
</evidence>
<dbReference type="EMBL" id="JARAOO010000002">
    <property type="protein sequence ID" value="KAJ7980434.1"/>
    <property type="molecule type" value="Genomic_DNA"/>
</dbReference>
<protein>
    <submittedName>
        <fullName evidence="2">Agenet domain containing protein</fullName>
    </submittedName>
</protein>
<dbReference type="Gene3D" id="2.30.30.140">
    <property type="match status" value="1"/>
</dbReference>
<name>A0AAD7QFA8_QUISA</name>
<reference evidence="2" key="1">
    <citation type="journal article" date="2023" name="Science">
        <title>Elucidation of the pathway for biosynthesis of saponin adjuvants from the soapbark tree.</title>
        <authorList>
            <person name="Reed J."/>
            <person name="Orme A."/>
            <person name="El-Demerdash A."/>
            <person name="Owen C."/>
            <person name="Martin L.B.B."/>
            <person name="Misra R.C."/>
            <person name="Kikuchi S."/>
            <person name="Rejzek M."/>
            <person name="Martin A.C."/>
            <person name="Harkess A."/>
            <person name="Leebens-Mack J."/>
            <person name="Louveau T."/>
            <person name="Stephenson M.J."/>
            <person name="Osbourn A."/>
        </authorList>
    </citation>
    <scope>NUCLEOTIDE SEQUENCE</scope>
    <source>
        <strain evidence="2">S10</strain>
    </source>
</reference>
<comment type="caution">
    <text evidence="2">The sequence shown here is derived from an EMBL/GenBank/DDBJ whole genome shotgun (WGS) entry which is preliminary data.</text>
</comment>
<dbReference type="AlphaFoldDB" id="A0AAD7QFA8"/>
<sequence length="120" mass="13719">MFTSHFDKGDQVEVIKLDCCSYYPATVLRSSARHKNVVFVEYQTLFSSEENGSSRPAKCLREYVDIANLRPKIPHELILCFKAGDFVDAYCENAWDPGTIMDILEKSRYLVLFGGKRGRT</sequence>
<organism evidence="2 3">
    <name type="scientific">Quillaja saponaria</name>
    <name type="common">Soap bark tree</name>
    <dbReference type="NCBI Taxonomy" id="32244"/>
    <lineage>
        <taxon>Eukaryota</taxon>
        <taxon>Viridiplantae</taxon>
        <taxon>Streptophyta</taxon>
        <taxon>Embryophyta</taxon>
        <taxon>Tracheophyta</taxon>
        <taxon>Spermatophyta</taxon>
        <taxon>Magnoliopsida</taxon>
        <taxon>eudicotyledons</taxon>
        <taxon>Gunneridae</taxon>
        <taxon>Pentapetalae</taxon>
        <taxon>rosids</taxon>
        <taxon>fabids</taxon>
        <taxon>Fabales</taxon>
        <taxon>Quillajaceae</taxon>
        <taxon>Quillaja</taxon>
    </lineage>
</organism>
<dbReference type="InterPro" id="IPR008395">
    <property type="entry name" value="Agenet-like_dom"/>
</dbReference>
<keyword evidence="3" id="KW-1185">Reference proteome</keyword>
<evidence type="ECO:0000259" key="1">
    <source>
        <dbReference type="Pfam" id="PF05641"/>
    </source>
</evidence>
<dbReference type="KEGG" id="qsa:O6P43_003711"/>
<feature type="domain" description="Agenet-like" evidence="1">
    <location>
        <begin position="9"/>
        <end position="74"/>
    </location>
</feature>
<dbReference type="Proteomes" id="UP001163823">
    <property type="component" value="Chromosome 2"/>
</dbReference>
<evidence type="ECO:0000313" key="3">
    <source>
        <dbReference type="Proteomes" id="UP001163823"/>
    </source>
</evidence>
<dbReference type="Pfam" id="PF05641">
    <property type="entry name" value="Agenet"/>
    <property type="match status" value="1"/>
</dbReference>
<accession>A0AAD7QFA8</accession>